<proteinExistence type="predicted"/>
<reference evidence="3 4" key="1">
    <citation type="submission" date="2021-02" db="EMBL/GenBank/DDBJ databases">
        <title>Variation within the Batrachochytrium salamandrivorans European outbreak.</title>
        <authorList>
            <person name="Kelly M."/>
            <person name="Pasmans F."/>
            <person name="Shea T.P."/>
            <person name="Munoz J.F."/>
            <person name="Carranza S."/>
            <person name="Cuomo C.A."/>
            <person name="Martel A."/>
        </authorList>
    </citation>
    <scope>NUCLEOTIDE SEQUENCE [LARGE SCALE GENOMIC DNA]</scope>
    <source>
        <strain evidence="3 4">AMFP18/2</strain>
    </source>
</reference>
<organism evidence="3 4">
    <name type="scientific">Batrachochytrium salamandrivorans</name>
    <dbReference type="NCBI Taxonomy" id="1357716"/>
    <lineage>
        <taxon>Eukaryota</taxon>
        <taxon>Fungi</taxon>
        <taxon>Fungi incertae sedis</taxon>
        <taxon>Chytridiomycota</taxon>
        <taxon>Chytridiomycota incertae sedis</taxon>
        <taxon>Chytridiomycetes</taxon>
        <taxon>Rhizophydiales</taxon>
        <taxon>Rhizophydiales incertae sedis</taxon>
        <taxon>Batrachochytrium</taxon>
    </lineage>
</organism>
<gene>
    <name evidence="3" type="ORF">BASA50_006685</name>
</gene>
<evidence type="ECO:0000313" key="3">
    <source>
        <dbReference type="EMBL" id="KAH6594438.1"/>
    </source>
</evidence>
<dbReference type="EMBL" id="JAFCIX010000335">
    <property type="protein sequence ID" value="KAH6594438.1"/>
    <property type="molecule type" value="Genomic_DNA"/>
</dbReference>
<protein>
    <submittedName>
        <fullName evidence="3">Uncharacterized protein</fullName>
    </submittedName>
</protein>
<sequence length="186" mass="18856">MATVASTLTSASVLKVAAATAVTTAVAAAAASSHSSARRRSKATGISGTQHAVSVAAVAALAANDHSADSDRSVTGLMTQMASASTLGATSRTPQPTLVAKVANQNQLVGDANTTKGAFSDAKKENRRGRTKKPALISTESANEDADEKHYNYGCFLGGGSGTLPVLVVVLVVVVGSKDEFYHVPK</sequence>
<evidence type="ECO:0000256" key="1">
    <source>
        <dbReference type="SAM" id="MobiDB-lite"/>
    </source>
</evidence>
<evidence type="ECO:0000313" key="4">
    <source>
        <dbReference type="Proteomes" id="UP001648503"/>
    </source>
</evidence>
<dbReference type="Proteomes" id="UP001648503">
    <property type="component" value="Unassembled WGS sequence"/>
</dbReference>
<feature type="signal peptide" evidence="2">
    <location>
        <begin position="1"/>
        <end position="19"/>
    </location>
</feature>
<name>A0ABQ8F9D1_9FUNG</name>
<comment type="caution">
    <text evidence="3">The sequence shown here is derived from an EMBL/GenBank/DDBJ whole genome shotgun (WGS) entry which is preliminary data.</text>
</comment>
<feature type="chain" id="PRO_5046464930" evidence="2">
    <location>
        <begin position="20"/>
        <end position="186"/>
    </location>
</feature>
<accession>A0ABQ8F9D1</accession>
<keyword evidence="2" id="KW-0732">Signal</keyword>
<feature type="region of interest" description="Disordered" evidence="1">
    <location>
        <begin position="117"/>
        <end position="143"/>
    </location>
</feature>
<evidence type="ECO:0000256" key="2">
    <source>
        <dbReference type="SAM" id="SignalP"/>
    </source>
</evidence>
<keyword evidence="4" id="KW-1185">Reference proteome</keyword>